<reference evidence="2 3" key="1">
    <citation type="journal article" date="2019" name="Int. J. Syst. Evol. Microbiol.">
        <title>The Global Catalogue of Microorganisms (GCM) 10K type strain sequencing project: providing services to taxonomists for standard genome sequencing and annotation.</title>
        <authorList>
            <consortium name="The Broad Institute Genomics Platform"/>
            <consortium name="The Broad Institute Genome Sequencing Center for Infectious Disease"/>
            <person name="Wu L."/>
            <person name="Ma J."/>
        </authorList>
    </citation>
    <scope>NUCLEOTIDE SEQUENCE [LARGE SCALE GENOMIC DNA]</scope>
    <source>
        <strain evidence="2 3">JCM 3325</strain>
    </source>
</reference>
<gene>
    <name evidence="2" type="ORF">GCM10010191_35660</name>
</gene>
<evidence type="ECO:0000313" key="2">
    <source>
        <dbReference type="EMBL" id="GAA2421143.1"/>
    </source>
</evidence>
<evidence type="ECO:0000256" key="1">
    <source>
        <dbReference type="SAM" id="Phobius"/>
    </source>
</evidence>
<sequence>MRFGVAVRAFVQGALIMLAGTVAAALVASFVIAGASGSAGSAGFVWASAGVAVVLHGLLGHFGARAAARRLRDAHEIGVTGAVLACAGPVLVSLLGQAGAVAQTGDAVMLAPTCAALVGAVLGAVSVAREGERSPSAPR</sequence>
<feature type="transmembrane region" description="Helical" evidence="1">
    <location>
        <begin position="107"/>
        <end position="128"/>
    </location>
</feature>
<accession>A0ABN3J4R1</accession>
<dbReference type="Proteomes" id="UP001501231">
    <property type="component" value="Unassembled WGS sequence"/>
</dbReference>
<evidence type="ECO:0000313" key="3">
    <source>
        <dbReference type="Proteomes" id="UP001501231"/>
    </source>
</evidence>
<keyword evidence="1" id="KW-0472">Membrane</keyword>
<proteinExistence type="predicted"/>
<dbReference type="EMBL" id="BAAARW010000012">
    <property type="protein sequence ID" value="GAA2421143.1"/>
    <property type="molecule type" value="Genomic_DNA"/>
</dbReference>
<feature type="transmembrane region" description="Helical" evidence="1">
    <location>
        <begin position="44"/>
        <end position="64"/>
    </location>
</feature>
<feature type="transmembrane region" description="Helical" evidence="1">
    <location>
        <begin position="9"/>
        <end position="32"/>
    </location>
</feature>
<dbReference type="RefSeq" id="WP_344590096.1">
    <property type="nucleotide sequence ID" value="NZ_BAAARW010000012.1"/>
</dbReference>
<comment type="caution">
    <text evidence="2">The sequence shown here is derived from an EMBL/GenBank/DDBJ whole genome shotgun (WGS) entry which is preliminary data.</text>
</comment>
<keyword evidence="1" id="KW-1133">Transmembrane helix</keyword>
<keyword evidence="1" id="KW-0812">Transmembrane</keyword>
<name>A0ABN3J4R1_9ACTN</name>
<keyword evidence="3" id="KW-1185">Reference proteome</keyword>
<feature type="transmembrane region" description="Helical" evidence="1">
    <location>
        <begin position="76"/>
        <end position="95"/>
    </location>
</feature>
<protein>
    <submittedName>
        <fullName evidence="2">Uncharacterized protein</fullName>
    </submittedName>
</protein>
<organism evidence="2 3">
    <name type="scientific">Actinomadura vinacea</name>
    <dbReference type="NCBI Taxonomy" id="115336"/>
    <lineage>
        <taxon>Bacteria</taxon>
        <taxon>Bacillati</taxon>
        <taxon>Actinomycetota</taxon>
        <taxon>Actinomycetes</taxon>
        <taxon>Streptosporangiales</taxon>
        <taxon>Thermomonosporaceae</taxon>
        <taxon>Actinomadura</taxon>
    </lineage>
</organism>